<gene>
    <name evidence="2" type="ORF">VCS650_LOCUS9061</name>
</gene>
<dbReference type="PANTHER" id="PTHR10131">
    <property type="entry name" value="TNF RECEPTOR ASSOCIATED FACTOR"/>
    <property type="match status" value="1"/>
</dbReference>
<dbReference type="SUPFAM" id="SSF49599">
    <property type="entry name" value="TRAF domain-like"/>
    <property type="match status" value="2"/>
</dbReference>
<dbReference type="PANTHER" id="PTHR10131:SF94">
    <property type="entry name" value="TNF RECEPTOR-ASSOCIATED FACTOR 4"/>
    <property type="match status" value="1"/>
</dbReference>
<comment type="caution">
    <text evidence="2">The sequence shown here is derived from an EMBL/GenBank/DDBJ whole genome shotgun (WGS) entry which is preliminary data.</text>
</comment>
<sequence length="529" mass="60766">MGKDTASAFREVTTALDQVVAFFEELLQAMQPSPLPSTTSGPSGLTSTQANKSPLDINHPTSITIILNNFKSLNSMWNQMIQYAEKLIFQASQVLQMSSTNEIGLETERVQCSSEIDLSDLHCSTICENILWKPVACQQCETHFCSMCITKWLGNNPNQCPMRCDNFIQRSCSKFIARQLAKLQIACIYQPNGCNEVISYEALEKHEMICGYQLVKCTGCLLEMLQKDLTEHQSKCASVLMTCEDCKIVCRQNDVLTHHSDRICLREQLRQFQHKSQYEIRQLREQLRQAQYDQTTLLVSRGIIADDNPVKRIDIQSTVETDTLDRNRIVSDNNSHSVLNDQLLCSECRNVIWRPVSCGKCGAIFCKKCRPQNNFFDKITTFFGGQRVQHGRNNCEKFEEIPVPNYITTELDRLRVRCVYAPNGCRVISRYYDLERHEKQCEFEMIPCQLCQLPLSTRPPIMQHTLHACFEQMQRENPAGIQQQFMILLNTIEKTEADNRRLQSTIDDVKTQLNHLNSICVKKTDKNDK</sequence>
<dbReference type="InterPro" id="IPR013083">
    <property type="entry name" value="Znf_RING/FYVE/PHD"/>
</dbReference>
<dbReference type="EMBL" id="CAJNON010000062">
    <property type="protein sequence ID" value="CAF0896416.1"/>
    <property type="molecule type" value="Genomic_DNA"/>
</dbReference>
<dbReference type="SUPFAM" id="SSF57850">
    <property type="entry name" value="RING/U-box"/>
    <property type="match status" value="2"/>
</dbReference>
<proteinExistence type="predicted"/>
<name>A0A813ZBU6_9BILA</name>
<feature type="region of interest" description="Disordered" evidence="1">
    <location>
        <begin position="33"/>
        <end position="53"/>
    </location>
</feature>
<accession>A0A813ZBU6</accession>
<reference evidence="2" key="1">
    <citation type="submission" date="2021-02" db="EMBL/GenBank/DDBJ databases">
        <authorList>
            <person name="Nowell W R."/>
        </authorList>
    </citation>
    <scope>NUCLEOTIDE SEQUENCE</scope>
</reference>
<dbReference type="OrthoDB" id="9049620at2759"/>
<evidence type="ECO:0000313" key="3">
    <source>
        <dbReference type="Proteomes" id="UP000663891"/>
    </source>
</evidence>
<dbReference type="Proteomes" id="UP000663891">
    <property type="component" value="Unassembled WGS sequence"/>
</dbReference>
<evidence type="ECO:0000256" key="1">
    <source>
        <dbReference type="SAM" id="MobiDB-lite"/>
    </source>
</evidence>
<organism evidence="2 3">
    <name type="scientific">Adineta steineri</name>
    <dbReference type="NCBI Taxonomy" id="433720"/>
    <lineage>
        <taxon>Eukaryota</taxon>
        <taxon>Metazoa</taxon>
        <taxon>Spiralia</taxon>
        <taxon>Gnathifera</taxon>
        <taxon>Rotifera</taxon>
        <taxon>Eurotatoria</taxon>
        <taxon>Bdelloidea</taxon>
        <taxon>Adinetida</taxon>
        <taxon>Adinetidae</taxon>
        <taxon>Adineta</taxon>
    </lineage>
</organism>
<dbReference type="AlphaFoldDB" id="A0A813ZBU6"/>
<dbReference type="Gene3D" id="3.30.40.10">
    <property type="entry name" value="Zinc/RING finger domain, C3HC4 (zinc finger)"/>
    <property type="match status" value="3"/>
</dbReference>
<protein>
    <submittedName>
        <fullName evidence="2">Uncharacterized protein</fullName>
    </submittedName>
</protein>
<feature type="compositionally biased region" description="Low complexity" evidence="1">
    <location>
        <begin position="36"/>
        <end position="48"/>
    </location>
</feature>
<evidence type="ECO:0000313" key="2">
    <source>
        <dbReference type="EMBL" id="CAF0896416.1"/>
    </source>
</evidence>